<dbReference type="RefSeq" id="WP_151061911.1">
    <property type="nucleotide sequence ID" value="NZ_CP043529.1"/>
</dbReference>
<sequence length="112" mass="11930">MELNSINKTGTWSEAADRLNYNFSKTSTEIDKVKQNSVRNKGLFSTEEALHAAVPSPVVGDWAVVGDTIPGPIYQCTKRGVWSETGTTGGGGSVDLSGILKAEEIDDVTSIL</sequence>
<accession>A0A5P3AZR6</accession>
<protein>
    <submittedName>
        <fullName evidence="1">Uncharacterized protein</fullName>
    </submittedName>
</protein>
<evidence type="ECO:0000313" key="1">
    <source>
        <dbReference type="EMBL" id="QEW38554.1"/>
    </source>
</evidence>
<name>A0A5P3AZR6_PHOVU</name>
<dbReference type="Proteomes" id="UP000326091">
    <property type="component" value="Chromosome"/>
</dbReference>
<proteinExistence type="predicted"/>
<organism evidence="1 2">
    <name type="scientific">Phocaeicola vulgatus</name>
    <name type="common">Bacteroides vulgatus</name>
    <dbReference type="NCBI Taxonomy" id="821"/>
    <lineage>
        <taxon>Bacteria</taxon>
        <taxon>Pseudomonadati</taxon>
        <taxon>Bacteroidota</taxon>
        <taxon>Bacteroidia</taxon>
        <taxon>Bacteroidales</taxon>
        <taxon>Bacteroidaceae</taxon>
        <taxon>Phocaeicola</taxon>
    </lineage>
</organism>
<dbReference type="EMBL" id="CP043529">
    <property type="protein sequence ID" value="QEW38554.1"/>
    <property type="molecule type" value="Genomic_DNA"/>
</dbReference>
<dbReference type="AlphaFoldDB" id="A0A5P3AZR6"/>
<reference evidence="1 2" key="1">
    <citation type="submission" date="2019-09" db="EMBL/GenBank/DDBJ databases">
        <title>Commensal-derived Metabolites Govern Vibrio cholerae Pathogenesis in Host.</title>
        <authorList>
            <person name="Yoon S.S."/>
            <person name="Yoon M.Y."/>
        </authorList>
    </citation>
    <scope>NUCLEOTIDE SEQUENCE [LARGE SCALE GENOMIC DNA]</scope>
    <source>
        <strain evidence="1 2">VIC01</strain>
    </source>
</reference>
<gene>
    <name evidence="1" type="ORF">VIC01_04198</name>
</gene>
<evidence type="ECO:0000313" key="2">
    <source>
        <dbReference type="Proteomes" id="UP000326091"/>
    </source>
</evidence>